<dbReference type="EMBL" id="BQNB010009141">
    <property type="protein sequence ID" value="GJS59321.1"/>
    <property type="molecule type" value="Genomic_DNA"/>
</dbReference>
<keyword evidence="2" id="KW-1185">Reference proteome</keyword>
<comment type="caution">
    <text evidence="1">The sequence shown here is derived from an EMBL/GenBank/DDBJ whole genome shotgun (WGS) entry which is preliminary data.</text>
</comment>
<evidence type="ECO:0000313" key="1">
    <source>
        <dbReference type="EMBL" id="GJS59321.1"/>
    </source>
</evidence>
<accession>A0ABQ4X2A4</accession>
<name>A0ABQ4X2A4_9ASTR</name>
<proteinExistence type="predicted"/>
<evidence type="ECO:0000313" key="2">
    <source>
        <dbReference type="Proteomes" id="UP001151760"/>
    </source>
</evidence>
<gene>
    <name evidence="1" type="ORF">Tco_0654105</name>
</gene>
<protein>
    <submittedName>
        <fullName evidence="1">Uncharacterized protein</fullName>
    </submittedName>
</protein>
<reference evidence="1" key="2">
    <citation type="submission" date="2022-01" db="EMBL/GenBank/DDBJ databases">
        <authorList>
            <person name="Yamashiro T."/>
            <person name="Shiraishi A."/>
            <person name="Satake H."/>
            <person name="Nakayama K."/>
        </authorList>
    </citation>
    <scope>NUCLEOTIDE SEQUENCE</scope>
</reference>
<dbReference type="Proteomes" id="UP001151760">
    <property type="component" value="Unassembled WGS sequence"/>
</dbReference>
<reference evidence="1" key="1">
    <citation type="journal article" date="2022" name="Int. J. Mol. Sci.">
        <title>Draft Genome of Tanacetum Coccineum: Genomic Comparison of Closely Related Tanacetum-Family Plants.</title>
        <authorList>
            <person name="Yamashiro T."/>
            <person name="Shiraishi A."/>
            <person name="Nakayama K."/>
            <person name="Satake H."/>
        </authorList>
    </citation>
    <scope>NUCLEOTIDE SEQUENCE</scope>
</reference>
<organism evidence="1 2">
    <name type="scientific">Tanacetum coccineum</name>
    <dbReference type="NCBI Taxonomy" id="301880"/>
    <lineage>
        <taxon>Eukaryota</taxon>
        <taxon>Viridiplantae</taxon>
        <taxon>Streptophyta</taxon>
        <taxon>Embryophyta</taxon>
        <taxon>Tracheophyta</taxon>
        <taxon>Spermatophyta</taxon>
        <taxon>Magnoliopsida</taxon>
        <taxon>eudicotyledons</taxon>
        <taxon>Gunneridae</taxon>
        <taxon>Pentapetalae</taxon>
        <taxon>asterids</taxon>
        <taxon>campanulids</taxon>
        <taxon>Asterales</taxon>
        <taxon>Asteraceae</taxon>
        <taxon>Asteroideae</taxon>
        <taxon>Anthemideae</taxon>
        <taxon>Anthemidinae</taxon>
        <taxon>Tanacetum</taxon>
    </lineage>
</organism>
<sequence>MIVGFTSVYKEKVRRCSSTLLEALYRVGEWGFDEFLP</sequence>
<feature type="non-terminal residue" evidence="1">
    <location>
        <position position="37"/>
    </location>
</feature>